<accession>A0A318HUJ4</accession>
<reference evidence="2 3" key="1">
    <citation type="submission" date="2018-05" db="EMBL/GenBank/DDBJ databases">
        <title>Genomic Encyclopedia of Type Strains, Phase I: the one thousand microbial genomes (KMG-I) project.</title>
        <authorList>
            <person name="Kyrpides N."/>
        </authorList>
    </citation>
    <scope>NUCLEOTIDE SEQUENCE [LARGE SCALE GENOMIC DNA]</scope>
    <source>
        <strain evidence="2 3">DSM 15611</strain>
    </source>
</reference>
<evidence type="ECO:0000256" key="1">
    <source>
        <dbReference type="SAM" id="MobiDB-lite"/>
    </source>
</evidence>
<protein>
    <submittedName>
        <fullName evidence="2">Uncharacterized protein</fullName>
    </submittedName>
</protein>
<dbReference type="EMBL" id="QJJX01000032">
    <property type="protein sequence ID" value="PXX20127.1"/>
    <property type="molecule type" value="Genomic_DNA"/>
</dbReference>
<gene>
    <name evidence="2" type="ORF">EJ73_02259</name>
</gene>
<name>A0A318HUJ4_9BACT</name>
<feature type="compositionally biased region" description="Basic and acidic residues" evidence="1">
    <location>
        <begin position="10"/>
        <end position="23"/>
    </location>
</feature>
<dbReference type="Proteomes" id="UP000248314">
    <property type="component" value="Unassembled WGS sequence"/>
</dbReference>
<proteinExistence type="predicted"/>
<feature type="region of interest" description="Disordered" evidence="1">
    <location>
        <begin position="1"/>
        <end position="39"/>
    </location>
</feature>
<sequence length="39" mass="4461">MHTSKGKMHWSNENKLKTGDKRSNNQFGLSAEIRRMGQG</sequence>
<evidence type="ECO:0000313" key="3">
    <source>
        <dbReference type="Proteomes" id="UP000248314"/>
    </source>
</evidence>
<dbReference type="AlphaFoldDB" id="A0A318HUJ4"/>
<organism evidence="2 3">
    <name type="scientific">Hoylesella shahii DSM 15611 = JCM 12083</name>
    <dbReference type="NCBI Taxonomy" id="1122991"/>
    <lineage>
        <taxon>Bacteria</taxon>
        <taxon>Pseudomonadati</taxon>
        <taxon>Bacteroidota</taxon>
        <taxon>Bacteroidia</taxon>
        <taxon>Bacteroidales</taxon>
        <taxon>Prevotellaceae</taxon>
        <taxon>Hoylesella</taxon>
    </lineage>
</organism>
<keyword evidence="3" id="KW-1185">Reference proteome</keyword>
<comment type="caution">
    <text evidence="2">The sequence shown here is derived from an EMBL/GenBank/DDBJ whole genome shotgun (WGS) entry which is preliminary data.</text>
</comment>
<evidence type="ECO:0000313" key="2">
    <source>
        <dbReference type="EMBL" id="PXX20127.1"/>
    </source>
</evidence>